<feature type="site" description="Important for catalytic activity" evidence="7">
    <location>
        <position position="117"/>
    </location>
</feature>
<dbReference type="GO" id="GO:0008081">
    <property type="term" value="F:phosphoric diester hydrolase activity"/>
    <property type="evidence" value="ECO:0007669"/>
    <property type="project" value="TreeGrafter"/>
</dbReference>
<dbReference type="GO" id="GO:0006284">
    <property type="term" value="P:base-excision repair"/>
    <property type="evidence" value="ECO:0007669"/>
    <property type="project" value="TreeGrafter"/>
</dbReference>
<keyword evidence="4" id="KW-0378">Hydrolase</keyword>
<feature type="binding site" evidence="6">
    <location>
        <position position="144"/>
    </location>
    <ligand>
        <name>Mg(2+)</name>
        <dbReference type="ChEBI" id="CHEBI:18420"/>
        <label>1</label>
    </ligand>
</feature>
<dbReference type="Pfam" id="PF03372">
    <property type="entry name" value="Exo_endo_phos"/>
    <property type="match status" value="1"/>
</dbReference>
<evidence type="ECO:0000259" key="8">
    <source>
        <dbReference type="Pfam" id="PF03372"/>
    </source>
</evidence>
<dbReference type="PANTHER" id="PTHR22748">
    <property type="entry name" value="AP ENDONUCLEASE"/>
    <property type="match status" value="1"/>
</dbReference>
<dbReference type="InterPro" id="IPR005135">
    <property type="entry name" value="Endo/exonuclease/phosphatase"/>
</dbReference>
<dbReference type="GO" id="GO:0046872">
    <property type="term" value="F:metal ion binding"/>
    <property type="evidence" value="ECO:0007669"/>
    <property type="project" value="UniProtKB-KW"/>
</dbReference>
<comment type="similarity">
    <text evidence="2">Belongs to the DNA repair enzymes AP/ExoA family.</text>
</comment>
<evidence type="ECO:0000256" key="1">
    <source>
        <dbReference type="ARBA" id="ARBA00001936"/>
    </source>
</evidence>
<dbReference type="GO" id="GO:0003677">
    <property type="term" value="F:DNA binding"/>
    <property type="evidence" value="ECO:0007669"/>
    <property type="project" value="InterPro"/>
</dbReference>
<reference evidence="10" key="1">
    <citation type="submission" date="2021-01" db="EMBL/GenBank/DDBJ databases">
        <authorList>
            <person name="Corre E."/>
            <person name="Pelletier E."/>
            <person name="Niang G."/>
            <person name="Scheremetjew M."/>
            <person name="Finn R."/>
            <person name="Kale V."/>
            <person name="Holt S."/>
            <person name="Cochrane G."/>
            <person name="Meng A."/>
            <person name="Brown T."/>
            <person name="Cohen L."/>
        </authorList>
    </citation>
    <scope>NUCLEOTIDE SEQUENCE</scope>
    <source>
        <strain evidence="10">CCMP622</strain>
    </source>
</reference>
<keyword evidence="6" id="KW-0464">Manganese</keyword>
<evidence type="ECO:0000256" key="6">
    <source>
        <dbReference type="PIRSR" id="PIRSR604808-2"/>
    </source>
</evidence>
<gene>
    <name evidence="9" type="ORF">LSP00402_LOCUS21367</name>
    <name evidence="10" type="ORF">LSP00402_LOCUS21368</name>
</gene>
<dbReference type="GO" id="GO:0003906">
    <property type="term" value="F:DNA-(apurinic or apyrimidinic site) endonuclease activity"/>
    <property type="evidence" value="ECO:0007669"/>
    <property type="project" value="TreeGrafter"/>
</dbReference>
<evidence type="ECO:0000256" key="5">
    <source>
        <dbReference type="ARBA" id="ARBA00022842"/>
    </source>
</evidence>
<evidence type="ECO:0000313" key="9">
    <source>
        <dbReference type="EMBL" id="CAD9777351.1"/>
    </source>
</evidence>
<dbReference type="EMBL" id="HBHP01034724">
    <property type="protein sequence ID" value="CAD9777351.1"/>
    <property type="molecule type" value="Transcribed_RNA"/>
</dbReference>
<organism evidence="10">
    <name type="scientific">Lotharella oceanica</name>
    <dbReference type="NCBI Taxonomy" id="641309"/>
    <lineage>
        <taxon>Eukaryota</taxon>
        <taxon>Sar</taxon>
        <taxon>Rhizaria</taxon>
        <taxon>Cercozoa</taxon>
        <taxon>Chlorarachniophyceae</taxon>
        <taxon>Lotharella</taxon>
    </lineage>
</organism>
<evidence type="ECO:0000256" key="2">
    <source>
        <dbReference type="ARBA" id="ARBA00007092"/>
    </source>
</evidence>
<comment type="cofactor">
    <cofactor evidence="1">
        <name>Mn(2+)</name>
        <dbReference type="ChEBI" id="CHEBI:29035"/>
    </cofactor>
</comment>
<evidence type="ECO:0000256" key="4">
    <source>
        <dbReference type="ARBA" id="ARBA00022801"/>
    </source>
</evidence>
<dbReference type="AlphaFoldDB" id="A0A7S2XGU9"/>
<sequence>MRKFLLRLDSEKPVIWCGDMNVIHGDCDVVNMKAKRNKAPGCCDSERENFGMIVGGQGAITEQQRAKRTLPIGRPGGKGLGFVDVWRLLHPCDGEIGHTFWSYRSKGRLKNLGWRLDYFVVSERLKSRVVDILRRNEFWGPSDHIPLVLVTKKQS</sequence>
<evidence type="ECO:0000256" key="3">
    <source>
        <dbReference type="ARBA" id="ARBA00022723"/>
    </source>
</evidence>
<evidence type="ECO:0000256" key="7">
    <source>
        <dbReference type="PIRSR" id="PIRSR604808-3"/>
    </source>
</evidence>
<feature type="binding site" evidence="6">
    <location>
        <position position="19"/>
    </location>
    <ligand>
        <name>Mg(2+)</name>
        <dbReference type="ChEBI" id="CHEBI:18420"/>
        <label>1</label>
    </ligand>
</feature>
<feature type="binding site" evidence="6">
    <location>
        <position position="143"/>
    </location>
    <ligand>
        <name>Mg(2+)</name>
        <dbReference type="ChEBI" id="CHEBI:18420"/>
        <label>1</label>
    </ligand>
</feature>
<dbReference type="SUPFAM" id="SSF56219">
    <property type="entry name" value="DNase I-like"/>
    <property type="match status" value="1"/>
</dbReference>
<keyword evidence="3 6" id="KW-0479">Metal-binding</keyword>
<comment type="cofactor">
    <cofactor evidence="6">
        <name>Mg(2+)</name>
        <dbReference type="ChEBI" id="CHEBI:18420"/>
    </cofactor>
    <cofactor evidence="6">
        <name>Mn(2+)</name>
        <dbReference type="ChEBI" id="CHEBI:29035"/>
    </cofactor>
    <text evidence="6">Probably binds two magnesium or manganese ions per subunit.</text>
</comment>
<protein>
    <recommendedName>
        <fullName evidence="8">Endonuclease/exonuclease/phosphatase domain-containing protein</fullName>
    </recommendedName>
</protein>
<proteinExistence type="inferred from homology"/>
<dbReference type="PROSITE" id="PS51435">
    <property type="entry name" value="AP_NUCLEASE_F1_4"/>
    <property type="match status" value="1"/>
</dbReference>
<dbReference type="InterPro" id="IPR036691">
    <property type="entry name" value="Endo/exonu/phosph_ase_sf"/>
</dbReference>
<dbReference type="GO" id="GO:0008311">
    <property type="term" value="F:double-stranded DNA 3'-5' DNA exonuclease activity"/>
    <property type="evidence" value="ECO:0007669"/>
    <property type="project" value="TreeGrafter"/>
</dbReference>
<keyword evidence="5 6" id="KW-0460">Magnesium</keyword>
<feature type="binding site" evidence="6">
    <location>
        <position position="21"/>
    </location>
    <ligand>
        <name>Mg(2+)</name>
        <dbReference type="ChEBI" id="CHEBI:18420"/>
        <label>1</label>
    </ligand>
</feature>
<feature type="site" description="Interaction with DNA substrate" evidence="7">
    <location>
        <position position="144"/>
    </location>
</feature>
<dbReference type="Gene3D" id="3.60.10.10">
    <property type="entry name" value="Endonuclease/exonuclease/phosphatase"/>
    <property type="match status" value="1"/>
</dbReference>
<accession>A0A7S2XGU9</accession>
<dbReference type="GO" id="GO:0005634">
    <property type="term" value="C:nucleus"/>
    <property type="evidence" value="ECO:0007669"/>
    <property type="project" value="TreeGrafter"/>
</dbReference>
<dbReference type="PANTHER" id="PTHR22748:SF6">
    <property type="entry name" value="DNA-(APURINIC OR APYRIMIDINIC SITE) ENDONUCLEASE"/>
    <property type="match status" value="1"/>
</dbReference>
<feature type="site" description="Transition state stabilizer" evidence="7">
    <location>
        <position position="21"/>
    </location>
</feature>
<dbReference type="EMBL" id="HBHP01034725">
    <property type="protein sequence ID" value="CAD9777352.1"/>
    <property type="molecule type" value="Transcribed_RNA"/>
</dbReference>
<dbReference type="InterPro" id="IPR020848">
    <property type="entry name" value="AP_endonuclease_F1_CS"/>
</dbReference>
<dbReference type="InterPro" id="IPR004808">
    <property type="entry name" value="AP_endonuc_1"/>
</dbReference>
<feature type="domain" description="Endonuclease/exonuclease/phosphatase" evidence="8">
    <location>
        <begin position="6"/>
        <end position="144"/>
    </location>
</feature>
<evidence type="ECO:0000313" key="10">
    <source>
        <dbReference type="EMBL" id="CAD9777352.1"/>
    </source>
</evidence>
<name>A0A7S2XGU9_9EUKA</name>
<dbReference type="PROSITE" id="PS00728">
    <property type="entry name" value="AP_NUCLEASE_F1_3"/>
    <property type="match status" value="1"/>
</dbReference>